<dbReference type="AlphaFoldDB" id="A0A158P9W4"/>
<proteinExistence type="predicted"/>
<feature type="transmembrane region" description="Helical" evidence="2">
    <location>
        <begin position="80"/>
        <end position="101"/>
    </location>
</feature>
<reference evidence="3" key="1">
    <citation type="submission" date="2012-09" db="EMBL/GenBank/DDBJ databases">
        <authorList>
            <person name="Martin A.A."/>
        </authorList>
    </citation>
    <scope>NUCLEOTIDE SEQUENCE</scope>
</reference>
<keyword evidence="3" id="KW-1185">Reference proteome</keyword>
<organism evidence="3 4">
    <name type="scientific">Angiostrongylus cantonensis</name>
    <name type="common">Rat lungworm</name>
    <dbReference type="NCBI Taxonomy" id="6313"/>
    <lineage>
        <taxon>Eukaryota</taxon>
        <taxon>Metazoa</taxon>
        <taxon>Ecdysozoa</taxon>
        <taxon>Nematoda</taxon>
        <taxon>Chromadorea</taxon>
        <taxon>Rhabditida</taxon>
        <taxon>Rhabditina</taxon>
        <taxon>Rhabditomorpha</taxon>
        <taxon>Strongyloidea</taxon>
        <taxon>Metastrongylidae</taxon>
        <taxon>Angiostrongylus</taxon>
    </lineage>
</organism>
<feature type="compositionally biased region" description="Basic and acidic residues" evidence="1">
    <location>
        <begin position="1"/>
        <end position="11"/>
    </location>
</feature>
<sequence length="265" mass="29709">MVQTRSSRDLDTQLTNETVEETAAGTSIEPHEDQANASTDRGSEEEREDRGLEKHPVPPLDVKIVDLLLNVFAPKTMGKCLIFALGFMLANYLWGFLVWIVNIRNPFRYIGSNKVLNKCKRDCHLLVAGYFPFKNTNTPSGYRAFAASAMMLHSGSLEDEFTCLGVITSQHLAREVGMRFDGDIVTYSFETDRNTEIMTAQLAQLLNESAILLLVTPLAVVYRGQSDVLLFTDVWHPFPARLPSTCETSVVILERFANKLFAILN</sequence>
<feature type="region of interest" description="Disordered" evidence="1">
    <location>
        <begin position="1"/>
        <end position="55"/>
    </location>
</feature>
<dbReference type="STRING" id="6313.A0A158P9W4"/>
<evidence type="ECO:0000313" key="4">
    <source>
        <dbReference type="WBParaSite" id="ACAC_0000870901-mRNA-1"/>
    </source>
</evidence>
<accession>A0A158P9W4</accession>
<evidence type="ECO:0000313" key="3">
    <source>
        <dbReference type="Proteomes" id="UP000035642"/>
    </source>
</evidence>
<keyword evidence="2" id="KW-0472">Membrane</keyword>
<feature type="compositionally biased region" description="Basic and acidic residues" evidence="1">
    <location>
        <begin position="41"/>
        <end position="55"/>
    </location>
</feature>
<keyword evidence="2" id="KW-1133">Transmembrane helix</keyword>
<dbReference type="Proteomes" id="UP000035642">
    <property type="component" value="Unassembled WGS sequence"/>
</dbReference>
<keyword evidence="2" id="KW-0812">Transmembrane</keyword>
<evidence type="ECO:0000256" key="2">
    <source>
        <dbReference type="SAM" id="Phobius"/>
    </source>
</evidence>
<name>A0A158P9W4_ANGCA</name>
<reference evidence="4" key="2">
    <citation type="submission" date="2016-04" db="UniProtKB">
        <authorList>
            <consortium name="WormBaseParasite"/>
        </authorList>
    </citation>
    <scope>IDENTIFICATION</scope>
</reference>
<protein>
    <submittedName>
        <fullName evidence="4">Uncharacterized protein</fullName>
    </submittedName>
</protein>
<evidence type="ECO:0000256" key="1">
    <source>
        <dbReference type="SAM" id="MobiDB-lite"/>
    </source>
</evidence>
<dbReference type="WBParaSite" id="ACAC_0000870901-mRNA-1">
    <property type="protein sequence ID" value="ACAC_0000870901-mRNA-1"/>
    <property type="gene ID" value="ACAC_0000870901"/>
</dbReference>